<gene>
    <name evidence="2" type="ORF">M431DRAFT_360596</name>
</gene>
<dbReference type="GeneID" id="36623120"/>
<dbReference type="AlphaFoldDB" id="A0A2T4AM90"/>
<evidence type="ECO:0000313" key="3">
    <source>
        <dbReference type="Proteomes" id="UP000241690"/>
    </source>
</evidence>
<name>A0A2T4AM90_TRIHA</name>
<reference evidence="2 3" key="1">
    <citation type="submission" date="2016-07" db="EMBL/GenBank/DDBJ databases">
        <title>Multiple horizontal gene transfer events from other fungi enriched the ability of initially mycotrophic Trichoderma (Ascomycota) to feed on dead plant biomass.</title>
        <authorList>
            <consortium name="DOE Joint Genome Institute"/>
            <person name="Aerts A."/>
            <person name="Atanasova L."/>
            <person name="Chenthamara K."/>
            <person name="Zhang J."/>
            <person name="Grujic M."/>
            <person name="Henrissat B."/>
            <person name="Kuo A."/>
            <person name="Salamov A."/>
            <person name="Lipzen A."/>
            <person name="Labutti K."/>
            <person name="Barry K."/>
            <person name="Miao Y."/>
            <person name="Rahimi M.J."/>
            <person name="Shen Q."/>
            <person name="Grigoriev I.V."/>
            <person name="Kubicek C.P."/>
            <person name="Druzhinina I.S."/>
        </authorList>
    </citation>
    <scope>NUCLEOTIDE SEQUENCE [LARGE SCALE GENOMIC DNA]</scope>
    <source>
        <strain evidence="2 3">CBS 226.95</strain>
    </source>
</reference>
<proteinExistence type="predicted"/>
<dbReference type="EMBL" id="KZ679677">
    <property type="protein sequence ID" value="PTB58183.1"/>
    <property type="molecule type" value="Genomic_DNA"/>
</dbReference>
<dbReference type="Proteomes" id="UP000241690">
    <property type="component" value="Unassembled WGS sequence"/>
</dbReference>
<organism evidence="2 3">
    <name type="scientific">Trichoderma harzianum CBS 226.95</name>
    <dbReference type="NCBI Taxonomy" id="983964"/>
    <lineage>
        <taxon>Eukaryota</taxon>
        <taxon>Fungi</taxon>
        <taxon>Dikarya</taxon>
        <taxon>Ascomycota</taxon>
        <taxon>Pezizomycotina</taxon>
        <taxon>Sordariomycetes</taxon>
        <taxon>Hypocreomycetidae</taxon>
        <taxon>Hypocreales</taxon>
        <taxon>Hypocreaceae</taxon>
        <taxon>Trichoderma</taxon>
    </lineage>
</organism>
<keyword evidence="1" id="KW-0472">Membrane</keyword>
<dbReference type="RefSeq" id="XP_024777860.1">
    <property type="nucleotide sequence ID" value="XM_024914555.1"/>
</dbReference>
<keyword evidence="1" id="KW-0812">Transmembrane</keyword>
<feature type="transmembrane region" description="Helical" evidence="1">
    <location>
        <begin position="6"/>
        <end position="26"/>
    </location>
</feature>
<sequence length="91" mass="10726">MIDVLFFSLFFSALLILLTLVSTYLVRSSTSRLYYPPRPKGSLLSLDNPWRLNHMLQKYIGYNMCQFSIFSYSEMLPINLGFSWTLRQLFV</sequence>
<keyword evidence="1" id="KW-1133">Transmembrane helix</keyword>
<evidence type="ECO:0000256" key="1">
    <source>
        <dbReference type="SAM" id="Phobius"/>
    </source>
</evidence>
<keyword evidence="3" id="KW-1185">Reference proteome</keyword>
<evidence type="ECO:0000313" key="2">
    <source>
        <dbReference type="EMBL" id="PTB58183.1"/>
    </source>
</evidence>
<accession>A0A2T4AM90</accession>
<protein>
    <submittedName>
        <fullName evidence="2">Uncharacterized protein</fullName>
    </submittedName>
</protein>